<dbReference type="SMART" id="SM00406">
    <property type="entry name" value="IGv"/>
    <property type="match status" value="1"/>
</dbReference>
<feature type="domain" description="Ig-like" evidence="5">
    <location>
        <begin position="34"/>
        <end position="133"/>
    </location>
</feature>
<dbReference type="Ensembl" id="ENSACAT00000002804.4">
    <property type="protein sequence ID" value="ENSACAP00000002736.4"/>
    <property type="gene ID" value="ENSACAG00000023814.2"/>
</dbReference>
<dbReference type="InterPro" id="IPR013106">
    <property type="entry name" value="Ig_V-set"/>
</dbReference>
<evidence type="ECO:0000256" key="1">
    <source>
        <dbReference type="ARBA" id="ARBA00022859"/>
    </source>
</evidence>
<keyword evidence="3" id="KW-1280">Immunoglobulin</keyword>
<proteinExistence type="predicted"/>
<reference evidence="6" key="1">
    <citation type="submission" date="2009-12" db="EMBL/GenBank/DDBJ databases">
        <title>The Genome Sequence of Anolis carolinensis (Green Anole Lizard).</title>
        <authorList>
            <consortium name="The Genome Sequencing Platform"/>
            <person name="Di Palma F."/>
            <person name="Alfoldi J."/>
            <person name="Heiman D."/>
            <person name="Young S."/>
            <person name="Grabherr M."/>
            <person name="Johnson J."/>
            <person name="Lander E.S."/>
            <person name="Lindblad-Toh K."/>
        </authorList>
    </citation>
    <scope>NUCLEOTIDE SEQUENCE [LARGE SCALE GENOMIC DNA]</scope>
    <source>
        <strain evidence="6">JBL SC #1</strain>
    </source>
</reference>
<evidence type="ECO:0000256" key="2">
    <source>
        <dbReference type="ARBA" id="ARBA00023130"/>
    </source>
</evidence>
<dbReference type="PROSITE" id="PS50835">
    <property type="entry name" value="IG_LIKE"/>
    <property type="match status" value="1"/>
</dbReference>
<feature type="chain" id="PRO_5032513231" description="Ig-like domain-containing protein" evidence="4">
    <location>
        <begin position="20"/>
        <end position="161"/>
    </location>
</feature>
<dbReference type="SMART" id="SM00409">
    <property type="entry name" value="IG"/>
    <property type="match status" value="1"/>
</dbReference>
<dbReference type="GO" id="GO:0019814">
    <property type="term" value="C:immunoglobulin complex"/>
    <property type="evidence" value="ECO:0007669"/>
    <property type="project" value="UniProtKB-KW"/>
</dbReference>
<dbReference type="Gene3D" id="2.60.40.10">
    <property type="entry name" value="Immunoglobulins"/>
    <property type="match status" value="1"/>
</dbReference>
<accession>H9G6Q9</accession>
<dbReference type="AlphaFoldDB" id="H9G6Q9"/>
<dbReference type="GO" id="GO:0016064">
    <property type="term" value="P:immunoglobulin mediated immune response"/>
    <property type="evidence" value="ECO:0000318"/>
    <property type="project" value="GO_Central"/>
</dbReference>
<evidence type="ECO:0000256" key="4">
    <source>
        <dbReference type="SAM" id="SignalP"/>
    </source>
</evidence>
<dbReference type="Proteomes" id="UP000001646">
    <property type="component" value="Unplaced"/>
</dbReference>
<dbReference type="InterPro" id="IPR050199">
    <property type="entry name" value="IgHV"/>
</dbReference>
<evidence type="ECO:0000313" key="6">
    <source>
        <dbReference type="Ensembl" id="ENSACAP00000002736.4"/>
    </source>
</evidence>
<dbReference type="PANTHER" id="PTHR23266">
    <property type="entry name" value="IMMUNOGLOBULIN HEAVY CHAIN"/>
    <property type="match status" value="1"/>
</dbReference>
<organism evidence="6 7">
    <name type="scientific">Anolis carolinensis</name>
    <name type="common">Green anole</name>
    <name type="synonym">American chameleon</name>
    <dbReference type="NCBI Taxonomy" id="28377"/>
    <lineage>
        <taxon>Eukaryota</taxon>
        <taxon>Metazoa</taxon>
        <taxon>Chordata</taxon>
        <taxon>Craniata</taxon>
        <taxon>Vertebrata</taxon>
        <taxon>Euteleostomi</taxon>
        <taxon>Lepidosauria</taxon>
        <taxon>Squamata</taxon>
        <taxon>Bifurcata</taxon>
        <taxon>Unidentata</taxon>
        <taxon>Episquamata</taxon>
        <taxon>Toxicofera</taxon>
        <taxon>Iguania</taxon>
        <taxon>Dactyloidae</taxon>
        <taxon>Anolis</taxon>
    </lineage>
</organism>
<protein>
    <recommendedName>
        <fullName evidence="5">Ig-like domain-containing protein</fullName>
    </recommendedName>
</protein>
<evidence type="ECO:0000313" key="7">
    <source>
        <dbReference type="Proteomes" id="UP000001646"/>
    </source>
</evidence>
<keyword evidence="7" id="KW-1185">Reference proteome</keyword>
<dbReference type="STRING" id="28377.ENSACAP00000002736"/>
<dbReference type="Bgee" id="ENSACAG00000002849">
    <property type="expression patterns" value="Expressed in adrenal gland and 3 other cell types or tissues"/>
</dbReference>
<dbReference type="eggNOG" id="ENOG502TJ83">
    <property type="taxonomic scope" value="Eukaryota"/>
</dbReference>
<keyword evidence="1" id="KW-0391">Immunity</keyword>
<feature type="signal peptide" evidence="4">
    <location>
        <begin position="1"/>
        <end position="19"/>
    </location>
</feature>
<dbReference type="Pfam" id="PF07686">
    <property type="entry name" value="V-set"/>
    <property type="match status" value="1"/>
</dbReference>
<dbReference type="InterPro" id="IPR036179">
    <property type="entry name" value="Ig-like_dom_sf"/>
</dbReference>
<evidence type="ECO:0000256" key="3">
    <source>
        <dbReference type="ARBA" id="ARBA00043265"/>
    </source>
</evidence>
<dbReference type="FunFam" id="2.60.40.10:FF:002486">
    <property type="entry name" value="Immunoglobulin heavy variable 6-1"/>
    <property type="match status" value="1"/>
</dbReference>
<dbReference type="InterPro" id="IPR007110">
    <property type="entry name" value="Ig-like_dom"/>
</dbReference>
<keyword evidence="2" id="KW-1064">Adaptive immunity</keyword>
<keyword evidence="4" id="KW-0732">Signal</keyword>
<dbReference type="InParanoid" id="H9G6Q9"/>
<dbReference type="GO" id="GO:0005576">
    <property type="term" value="C:extracellular region"/>
    <property type="evidence" value="ECO:0007669"/>
    <property type="project" value="UniProtKB-ARBA"/>
</dbReference>
<reference evidence="6" key="2">
    <citation type="submission" date="2025-08" db="UniProtKB">
        <authorList>
            <consortium name="Ensembl"/>
        </authorList>
    </citation>
    <scope>IDENTIFICATION</scope>
</reference>
<dbReference type="InterPro" id="IPR003599">
    <property type="entry name" value="Ig_sub"/>
</dbReference>
<dbReference type="SUPFAM" id="SSF48726">
    <property type="entry name" value="Immunoglobulin"/>
    <property type="match status" value="1"/>
</dbReference>
<dbReference type="InterPro" id="IPR013783">
    <property type="entry name" value="Ig-like_fold"/>
</dbReference>
<name>H9G6Q9_ANOCA</name>
<sequence>MFHWIHLLVFLTVCHDAQSEIRLEESGGGLKKPGGSAHLSCRTTGFPLSSYWMSWVRQGPGKGLEWVARMHPTDSAHIYYSNAVRGRFIISRDNTNSLLYLQMNGLKPEDTAVYYCARDTVRKGDVKPSKNLPSIAQSFYSDSSPLCLKKGVVSQWGCMQE</sequence>
<evidence type="ECO:0000259" key="5">
    <source>
        <dbReference type="PROSITE" id="PS50835"/>
    </source>
</evidence>
<dbReference type="HOGENOM" id="CLU_077975_5_2_1"/>
<reference evidence="6" key="3">
    <citation type="submission" date="2025-09" db="UniProtKB">
        <authorList>
            <consortium name="Ensembl"/>
        </authorList>
    </citation>
    <scope>IDENTIFICATION</scope>
</reference>
<dbReference type="GeneTree" id="ENSGT01050000244936"/>
<dbReference type="GO" id="GO:0003823">
    <property type="term" value="F:antigen binding"/>
    <property type="evidence" value="ECO:0000318"/>
    <property type="project" value="GO_Central"/>
</dbReference>